<gene>
    <name evidence="7" type="ORF">MchiMG62_18070</name>
</gene>
<keyword evidence="3 6" id="KW-0812">Transmembrane</keyword>
<accession>A0ABM7H740</accession>
<reference evidence="7 8" key="1">
    <citation type="submission" date="2019-06" db="EMBL/GenBank/DDBJ databases">
        <title>Complete genome sequence of Methanoculleus chikugoensis strain MG62.</title>
        <authorList>
            <person name="Asakawa S."/>
            <person name="Dianou D."/>
        </authorList>
    </citation>
    <scope>NUCLEOTIDE SEQUENCE [LARGE SCALE GENOMIC DNA]</scope>
    <source>
        <strain evidence="7 8">MG62</strain>
    </source>
</reference>
<evidence type="ECO:0000256" key="6">
    <source>
        <dbReference type="SAM" id="Phobius"/>
    </source>
</evidence>
<evidence type="ECO:0000313" key="7">
    <source>
        <dbReference type="EMBL" id="BBL68626.1"/>
    </source>
</evidence>
<feature type="transmembrane region" description="Helical" evidence="6">
    <location>
        <begin position="90"/>
        <end position="113"/>
    </location>
</feature>
<dbReference type="CDD" id="cd13128">
    <property type="entry name" value="MATE_Wzx_like"/>
    <property type="match status" value="1"/>
</dbReference>
<feature type="transmembrane region" description="Helical" evidence="6">
    <location>
        <begin position="24"/>
        <end position="44"/>
    </location>
</feature>
<feature type="transmembrane region" description="Helical" evidence="6">
    <location>
        <begin position="423"/>
        <end position="444"/>
    </location>
</feature>
<keyword evidence="4 6" id="KW-1133">Transmembrane helix</keyword>
<name>A0ABM7H740_9EURY</name>
<feature type="transmembrane region" description="Helical" evidence="6">
    <location>
        <begin position="217"/>
        <end position="237"/>
    </location>
</feature>
<comment type="subcellular location">
    <subcellularLocation>
        <location evidence="1">Cell membrane</location>
        <topology evidence="1">Multi-pass membrane protein</topology>
    </subcellularLocation>
</comment>
<feature type="transmembrane region" description="Helical" evidence="6">
    <location>
        <begin position="51"/>
        <end position="70"/>
    </location>
</feature>
<dbReference type="PANTHER" id="PTHR30250:SF11">
    <property type="entry name" value="O-ANTIGEN TRANSPORTER-RELATED"/>
    <property type="match status" value="1"/>
</dbReference>
<feature type="transmembrane region" description="Helical" evidence="6">
    <location>
        <begin position="389"/>
        <end position="411"/>
    </location>
</feature>
<organism evidence="7 8">
    <name type="scientific">Methanoculleus chikugoensis</name>
    <dbReference type="NCBI Taxonomy" id="118126"/>
    <lineage>
        <taxon>Archaea</taxon>
        <taxon>Methanobacteriati</taxon>
        <taxon>Methanobacteriota</taxon>
        <taxon>Stenosarchaea group</taxon>
        <taxon>Methanomicrobia</taxon>
        <taxon>Methanomicrobiales</taxon>
        <taxon>Methanomicrobiaceae</taxon>
        <taxon>Methanoculleus</taxon>
    </lineage>
</organism>
<evidence type="ECO:0000256" key="2">
    <source>
        <dbReference type="ARBA" id="ARBA00022475"/>
    </source>
</evidence>
<protein>
    <submittedName>
        <fullName evidence="7">Polysaccharide biosynthesis protein</fullName>
    </submittedName>
</protein>
<dbReference type="Pfam" id="PF13440">
    <property type="entry name" value="Polysacc_synt_3"/>
    <property type="match status" value="1"/>
</dbReference>
<feature type="transmembrane region" description="Helical" evidence="6">
    <location>
        <begin position="322"/>
        <end position="345"/>
    </location>
</feature>
<sequence length="494" mass="52990">MLVFRPSGYLARVMRIDAVQRQSVISLASTLALTAIGFLSTMYFAHTVGPAILGAYYLFVAYFSVFNLIGDGGFGGAAVKRISEGEDQNAYFTAFALLRVALVVVSVSFLLIAQPYLVKLTSSGTLPWLILALVVSAFTNIVLNGVYGRGKVGINQIGSLVDNLTRIGIQVVAIILGYGLAGLTGGFVAGLLAAGIVNFRFLDLKLAPFCRSHIQSLFAFSFWTFLSSGGYLVFSYADTIMIGYFMTDADIGIYRVALQLTSIATFTTVALHTTLYPKISYWGKQNDLASVERALARAFTYSLLLAVPVVAGGWLLGERLLYFFYGASFSTGAGALAILLFVQVASIFMYLQTMCLNALDRPKDSFRVTAVAVTANVVLNILLIPTYGIVGAALATLATMVLNAALSRRALSRSIRVRIEPGAVGHIVLAALVMVTVVVIYSFVIPLTNVFVVLGAVALGGLVYLLVLLKTDRGIRDELKELIMGLGIPWPGVL</sequence>
<evidence type="ECO:0000256" key="1">
    <source>
        <dbReference type="ARBA" id="ARBA00004651"/>
    </source>
</evidence>
<keyword evidence="2" id="KW-1003">Cell membrane</keyword>
<evidence type="ECO:0000256" key="4">
    <source>
        <dbReference type="ARBA" id="ARBA00022989"/>
    </source>
</evidence>
<dbReference type="EMBL" id="AP019781">
    <property type="protein sequence ID" value="BBL68626.1"/>
    <property type="molecule type" value="Genomic_DNA"/>
</dbReference>
<dbReference type="PANTHER" id="PTHR30250">
    <property type="entry name" value="PST FAMILY PREDICTED COLANIC ACID TRANSPORTER"/>
    <property type="match status" value="1"/>
</dbReference>
<feature type="transmembrane region" description="Helical" evidence="6">
    <location>
        <begin position="298"/>
        <end position="316"/>
    </location>
</feature>
<keyword evidence="5 6" id="KW-0472">Membrane</keyword>
<evidence type="ECO:0000256" key="5">
    <source>
        <dbReference type="ARBA" id="ARBA00023136"/>
    </source>
</evidence>
<proteinExistence type="predicted"/>
<feature type="transmembrane region" description="Helical" evidence="6">
    <location>
        <begin position="125"/>
        <end position="147"/>
    </location>
</feature>
<evidence type="ECO:0000313" key="8">
    <source>
        <dbReference type="Proteomes" id="UP000824969"/>
    </source>
</evidence>
<evidence type="ECO:0000256" key="3">
    <source>
        <dbReference type="ARBA" id="ARBA00022692"/>
    </source>
</evidence>
<feature type="transmembrane region" description="Helical" evidence="6">
    <location>
        <begin position="450"/>
        <end position="469"/>
    </location>
</feature>
<keyword evidence="8" id="KW-1185">Reference proteome</keyword>
<feature type="transmembrane region" description="Helical" evidence="6">
    <location>
        <begin position="257"/>
        <end position="277"/>
    </location>
</feature>
<dbReference type="InterPro" id="IPR050833">
    <property type="entry name" value="Poly_Biosynth_Transport"/>
</dbReference>
<dbReference type="Proteomes" id="UP000824969">
    <property type="component" value="Chromosome"/>
</dbReference>
<feature type="transmembrane region" description="Helical" evidence="6">
    <location>
        <begin position="167"/>
        <end position="197"/>
    </location>
</feature>